<dbReference type="AlphaFoldDB" id="A0A6A4HU97"/>
<dbReference type="OrthoDB" id="542013at2759"/>
<accession>A0A6A4HU97</accession>
<proteinExistence type="predicted"/>
<dbReference type="Proteomes" id="UP000799118">
    <property type="component" value="Unassembled WGS sequence"/>
</dbReference>
<keyword evidence="3" id="KW-1185">Reference proteome</keyword>
<evidence type="ECO:0000313" key="3">
    <source>
        <dbReference type="Proteomes" id="UP000799118"/>
    </source>
</evidence>
<dbReference type="EMBL" id="ML769445">
    <property type="protein sequence ID" value="KAE9401493.1"/>
    <property type="molecule type" value="Genomic_DNA"/>
</dbReference>
<name>A0A6A4HU97_9AGAR</name>
<reference evidence="2" key="1">
    <citation type="journal article" date="2019" name="Environ. Microbiol.">
        <title>Fungal ecological strategies reflected in gene transcription - a case study of two litter decomposers.</title>
        <authorList>
            <person name="Barbi F."/>
            <person name="Kohler A."/>
            <person name="Barry K."/>
            <person name="Baskaran P."/>
            <person name="Daum C."/>
            <person name="Fauchery L."/>
            <person name="Ihrmark K."/>
            <person name="Kuo A."/>
            <person name="LaButti K."/>
            <person name="Lipzen A."/>
            <person name="Morin E."/>
            <person name="Grigoriev I.V."/>
            <person name="Henrissat B."/>
            <person name="Lindahl B."/>
            <person name="Martin F."/>
        </authorList>
    </citation>
    <scope>NUCLEOTIDE SEQUENCE</scope>
    <source>
        <strain evidence="2">JB14</strain>
    </source>
</reference>
<sequence>MTFQVNYLSNAILCLLLLPLLRSTAESTSPPTPSHLSIVGSQMYIRSRYIKDPIPEATPIFDAFGDEKLFQSWSLYPDSKLLVRLFRKGAGENT</sequence>
<keyword evidence="1" id="KW-0732">Signal</keyword>
<feature type="chain" id="PRO_5025485361" evidence="1">
    <location>
        <begin position="28"/>
        <end position="94"/>
    </location>
</feature>
<evidence type="ECO:0000313" key="2">
    <source>
        <dbReference type="EMBL" id="KAE9401493.1"/>
    </source>
</evidence>
<evidence type="ECO:0000256" key="1">
    <source>
        <dbReference type="SAM" id="SignalP"/>
    </source>
</evidence>
<gene>
    <name evidence="2" type="ORF">BT96DRAFT_1092259</name>
</gene>
<protein>
    <submittedName>
        <fullName evidence="2">Uncharacterized protein</fullName>
    </submittedName>
</protein>
<feature type="signal peptide" evidence="1">
    <location>
        <begin position="1"/>
        <end position="27"/>
    </location>
</feature>
<organism evidence="2 3">
    <name type="scientific">Gymnopus androsaceus JB14</name>
    <dbReference type="NCBI Taxonomy" id="1447944"/>
    <lineage>
        <taxon>Eukaryota</taxon>
        <taxon>Fungi</taxon>
        <taxon>Dikarya</taxon>
        <taxon>Basidiomycota</taxon>
        <taxon>Agaricomycotina</taxon>
        <taxon>Agaricomycetes</taxon>
        <taxon>Agaricomycetidae</taxon>
        <taxon>Agaricales</taxon>
        <taxon>Marasmiineae</taxon>
        <taxon>Omphalotaceae</taxon>
        <taxon>Gymnopus</taxon>
    </lineage>
</organism>